<dbReference type="Pfam" id="PF24447">
    <property type="entry name" value="RE_BanI"/>
    <property type="match status" value="1"/>
</dbReference>
<dbReference type="Proteomes" id="UP000675882">
    <property type="component" value="Unassembled WGS sequence"/>
</dbReference>
<protein>
    <submittedName>
        <fullName evidence="3">Type-2 restriction enzyme BanI</fullName>
        <ecNumber evidence="3">3.1.21.4</ecNumber>
    </submittedName>
</protein>
<name>A0A916BE92_9PROT</name>
<keyword evidence="4" id="KW-1185">Reference proteome</keyword>
<feature type="domain" description="BanI/HgiCI C-terminal" evidence="2">
    <location>
        <begin position="182"/>
        <end position="341"/>
    </location>
</feature>
<keyword evidence="3" id="KW-0378">Hydrolase</keyword>
<reference evidence="3" key="1">
    <citation type="submission" date="2021-02" db="EMBL/GenBank/DDBJ databases">
        <authorList>
            <person name="Han P."/>
        </authorList>
    </citation>
    <scope>NUCLEOTIDE SEQUENCE</scope>
    <source>
        <strain evidence="3">Candidatus Nitrotoga sp. ZN8</strain>
    </source>
</reference>
<evidence type="ECO:0000259" key="1">
    <source>
        <dbReference type="Pfam" id="PF24447"/>
    </source>
</evidence>
<dbReference type="Pfam" id="PF26568">
    <property type="entry name" value="RE_BanI_C"/>
    <property type="match status" value="1"/>
</dbReference>
<dbReference type="EMBL" id="CAJNBL010000031">
    <property type="protein sequence ID" value="CAE6727606.1"/>
    <property type="molecule type" value="Genomic_DNA"/>
</dbReference>
<dbReference type="EC" id="3.1.21.4" evidence="3"/>
<dbReference type="RefSeq" id="WP_213036381.1">
    <property type="nucleotide sequence ID" value="NZ_CAJNBL010000031.1"/>
</dbReference>
<accession>A0A916BE92</accession>
<dbReference type="InterPro" id="IPR058973">
    <property type="entry name" value="RE_BanI/HgiCI_C"/>
</dbReference>
<dbReference type="AlphaFoldDB" id="A0A916BE92"/>
<comment type="caution">
    <text evidence="3">The sequence shown here is derived from an EMBL/GenBank/DDBJ whole genome shotgun (WGS) entry which is preliminary data.</text>
</comment>
<evidence type="ECO:0000259" key="2">
    <source>
        <dbReference type="Pfam" id="PF26568"/>
    </source>
</evidence>
<dbReference type="InterPro" id="IPR058974">
    <property type="entry name" value="RE_BanI/HgiCI_N"/>
</dbReference>
<organism evidence="3 4">
    <name type="scientific">Candidatus Nitrotoga fabula</name>
    <dbReference type="NCBI Taxonomy" id="2182327"/>
    <lineage>
        <taxon>Bacteria</taxon>
        <taxon>Pseudomonadati</taxon>
        <taxon>Pseudomonadota</taxon>
        <taxon>Betaproteobacteria</taxon>
        <taxon>Nitrosomonadales</taxon>
        <taxon>Gallionellaceae</taxon>
        <taxon>Candidatus Nitrotoga</taxon>
    </lineage>
</organism>
<sequence length="343" mass="37411">MPKYNRTLSELKSNAVLHWPEKILCAAGNASVLPLLLKTQDAFISLLKVANKSPLAWSEAIKQSNAITGPVFLKHLMVMTDLGGEALNKLPPLSNYCPSGVLLFDWGGKKYEYKFKEIQNKCSLANSALRVDSKKLLEGGDFTPRMLDVAMLLMFGSTASNDSLPMEVKDRCIIGTLIGHSDELDKFAKENYIRVSRQVGGATSNALGQLAQDYVVSCLKEMLPPNWIVSKDSSMPNVSHSANGNGTNFDVVAISPKGKYFGIEVSFQVTTNSVIERKARESESLMSSVHAAGHKICYVIDGAGNINIRQNAVGIICSHSDCTVAMSESEMKHMANYLLQTNS</sequence>
<evidence type="ECO:0000313" key="3">
    <source>
        <dbReference type="EMBL" id="CAE6727606.1"/>
    </source>
</evidence>
<proteinExistence type="predicted"/>
<dbReference type="GO" id="GO:0009036">
    <property type="term" value="F:type II site-specific deoxyribonuclease activity"/>
    <property type="evidence" value="ECO:0007669"/>
    <property type="project" value="UniProtKB-EC"/>
</dbReference>
<evidence type="ECO:0000313" key="4">
    <source>
        <dbReference type="Proteomes" id="UP000675882"/>
    </source>
</evidence>
<gene>
    <name evidence="3" type="primary">banIR</name>
    <name evidence="3" type="ORF">NTGZN8_370003</name>
</gene>
<feature type="domain" description="BanI/HgiCI N-terminal" evidence="1">
    <location>
        <begin position="18"/>
        <end position="179"/>
    </location>
</feature>